<protein>
    <submittedName>
        <fullName evidence="2">Uncharacterized protein</fullName>
    </submittedName>
</protein>
<dbReference type="Proteomes" id="UP000680679">
    <property type="component" value="Plasmid pAt1"/>
</dbReference>
<feature type="signal peptide" evidence="1">
    <location>
        <begin position="1"/>
        <end position="23"/>
    </location>
</feature>
<name>A0ABN6GEU7_9GAMM</name>
<keyword evidence="1" id="KW-0732">Signal</keyword>
<dbReference type="Pfam" id="PF09673">
    <property type="entry name" value="TrbC_Ftype"/>
    <property type="match status" value="1"/>
</dbReference>
<evidence type="ECO:0000256" key="1">
    <source>
        <dbReference type="SAM" id="SignalP"/>
    </source>
</evidence>
<gene>
    <name evidence="2" type="ORF">Atep_31150</name>
</gene>
<sequence>MKPSAVTLTLCFSLALHSHLVQAADTGLTRQPWADRTDLAPAQRPLQPQPAAGLAIANFSTAYSREEAWMEAAVDRYLQHAPESAEATIDYSMQVFISEGMPEGALRHLFKQALEEPPGQVRFVLQGFEPQKLGALIGRLRRLFPDPQGDDILIEIDPEAFRTYQVDSVPVFLVKDGDEWYEVQGTISLEGARENVRRRGPLVVGELYAIAEPDMLTVIEERVRDYDWTAALQRAQSRVADNLSPKFDLPTVTRNSEDFFTPVFIVPHDIVIPEYNGNPEVLLARAGTRYNILDFTSLQVPIIVFDASDPRQRRLVKEWIAGEYADADLFVVGAEAADGRPGTVALSEQLQRPTYPWFGRMSDRFGVRAVPAIVEQAGDRLRIRYVEPPSFAP</sequence>
<evidence type="ECO:0000313" key="2">
    <source>
        <dbReference type="EMBL" id="BCU08438.1"/>
    </source>
</evidence>
<reference evidence="2 3" key="1">
    <citation type="submission" date="2021-04" db="EMBL/GenBank/DDBJ databases">
        <title>Complete genome sequencing of Allochromatium tepidum strain NZ.</title>
        <authorList>
            <person name="Tsukatani Y."/>
            <person name="Mori H."/>
        </authorList>
    </citation>
    <scope>NUCLEOTIDE SEQUENCE [LARGE SCALE GENOMIC DNA]</scope>
    <source>
        <strain evidence="2 3">NZ</strain>
        <plasmid evidence="2 3">pAt1</plasmid>
    </source>
</reference>
<feature type="chain" id="PRO_5046730888" evidence="1">
    <location>
        <begin position="24"/>
        <end position="393"/>
    </location>
</feature>
<proteinExistence type="predicted"/>
<dbReference type="RefSeq" id="WP_213381931.1">
    <property type="nucleotide sequence ID" value="NZ_AP024564.1"/>
</dbReference>
<dbReference type="EMBL" id="AP024564">
    <property type="protein sequence ID" value="BCU08438.1"/>
    <property type="molecule type" value="Genomic_DNA"/>
</dbReference>
<accession>A0ABN6GEU7</accession>
<geneLocation type="plasmid" evidence="2 3">
    <name>pAt1</name>
</geneLocation>
<keyword evidence="3" id="KW-1185">Reference proteome</keyword>
<dbReference type="InterPro" id="IPR019106">
    <property type="entry name" value="T4SS_TrbC"/>
</dbReference>
<organism evidence="2 3">
    <name type="scientific">Allochromatium tepidum</name>
    <dbReference type="NCBI Taxonomy" id="553982"/>
    <lineage>
        <taxon>Bacteria</taxon>
        <taxon>Pseudomonadati</taxon>
        <taxon>Pseudomonadota</taxon>
        <taxon>Gammaproteobacteria</taxon>
        <taxon>Chromatiales</taxon>
        <taxon>Chromatiaceae</taxon>
        <taxon>Allochromatium</taxon>
    </lineage>
</organism>
<keyword evidence="2" id="KW-0614">Plasmid</keyword>
<evidence type="ECO:0000313" key="3">
    <source>
        <dbReference type="Proteomes" id="UP000680679"/>
    </source>
</evidence>